<comment type="caution">
    <text evidence="1">The sequence shown here is derived from an EMBL/GenBank/DDBJ whole genome shotgun (WGS) entry which is preliminary data.</text>
</comment>
<gene>
    <name evidence="1" type="ORF">LSH36_589g01037</name>
</gene>
<dbReference type="InterPro" id="IPR015943">
    <property type="entry name" value="WD40/YVTN_repeat-like_dom_sf"/>
</dbReference>
<dbReference type="PANTHER" id="PTHR16453:SF9">
    <property type="entry name" value="GATOR COMPLEX PROTEIN MIOS"/>
    <property type="match status" value="1"/>
</dbReference>
<dbReference type="SUPFAM" id="SSF50978">
    <property type="entry name" value="WD40 repeat-like"/>
    <property type="match status" value="1"/>
</dbReference>
<proteinExistence type="predicted"/>
<sequence>MHLSCIKYIYVSIFLIITGLKISDNTYASLLSTNNEYQYIKCTAWYPRPEPANLVAVGLATGRIVLTSFGKGSSQDPHRLCGKEFVPKHQRQCSYLAWNPVESNLLAEGLEKHRADYSVLIWDVYHQQRACFSEEPGIIQKTSVELGSSEITSSLAWFPQEPQSLVTGMSNKFLRIFDLRDTSRPQSAAYTKAVYGVKVDPCCQHRLASFHEVSAEIVSESFQKKEIREFIIFYL</sequence>
<dbReference type="Gene3D" id="2.130.10.10">
    <property type="entry name" value="YVTN repeat-like/Quinoprotein amine dehydrogenase"/>
    <property type="match status" value="1"/>
</dbReference>
<dbReference type="GO" id="GO:0034198">
    <property type="term" value="P:cellular response to amino acid starvation"/>
    <property type="evidence" value="ECO:0007669"/>
    <property type="project" value="TreeGrafter"/>
</dbReference>
<reference evidence="1" key="1">
    <citation type="journal article" date="2023" name="Mol. Biol. Evol.">
        <title>Third-Generation Sequencing Reveals the Adaptive Role of the Epigenome in Three Deep-Sea Polychaetes.</title>
        <authorList>
            <person name="Perez M."/>
            <person name="Aroh O."/>
            <person name="Sun Y."/>
            <person name="Lan Y."/>
            <person name="Juniper S.K."/>
            <person name="Young C.R."/>
            <person name="Angers B."/>
            <person name="Qian P.Y."/>
        </authorList>
    </citation>
    <scope>NUCLEOTIDE SEQUENCE</scope>
    <source>
        <strain evidence="1">P08H-3</strain>
    </source>
</reference>
<accession>A0AAD9MXK6</accession>
<evidence type="ECO:0000313" key="2">
    <source>
        <dbReference type="Proteomes" id="UP001208570"/>
    </source>
</evidence>
<dbReference type="InterPro" id="IPR037593">
    <property type="entry name" value="MIOS/Sea4"/>
</dbReference>
<dbReference type="EMBL" id="JAODUP010000589">
    <property type="protein sequence ID" value="KAK2146679.1"/>
    <property type="molecule type" value="Genomic_DNA"/>
</dbReference>
<dbReference type="PANTHER" id="PTHR16453">
    <property type="entry name" value="WD40 DOMAIN-CONTAINING PROTEIN MIO FAMILY MEMBER"/>
    <property type="match status" value="1"/>
</dbReference>
<dbReference type="Pfam" id="PF21720">
    <property type="entry name" value="MIOS_WD40"/>
    <property type="match status" value="1"/>
</dbReference>
<dbReference type="GO" id="GO:0005737">
    <property type="term" value="C:cytoplasm"/>
    <property type="evidence" value="ECO:0007669"/>
    <property type="project" value="TreeGrafter"/>
</dbReference>
<organism evidence="1 2">
    <name type="scientific">Paralvinella palmiformis</name>
    <dbReference type="NCBI Taxonomy" id="53620"/>
    <lineage>
        <taxon>Eukaryota</taxon>
        <taxon>Metazoa</taxon>
        <taxon>Spiralia</taxon>
        <taxon>Lophotrochozoa</taxon>
        <taxon>Annelida</taxon>
        <taxon>Polychaeta</taxon>
        <taxon>Sedentaria</taxon>
        <taxon>Canalipalpata</taxon>
        <taxon>Terebellida</taxon>
        <taxon>Terebelliformia</taxon>
        <taxon>Alvinellidae</taxon>
        <taxon>Paralvinella</taxon>
    </lineage>
</organism>
<keyword evidence="2" id="KW-1185">Reference proteome</keyword>
<dbReference type="Proteomes" id="UP001208570">
    <property type="component" value="Unassembled WGS sequence"/>
</dbReference>
<dbReference type="GO" id="GO:1904263">
    <property type="term" value="P:positive regulation of TORC1 signaling"/>
    <property type="evidence" value="ECO:0007669"/>
    <property type="project" value="TreeGrafter"/>
</dbReference>
<dbReference type="AlphaFoldDB" id="A0AAD9MXK6"/>
<evidence type="ECO:0000313" key="1">
    <source>
        <dbReference type="EMBL" id="KAK2146679.1"/>
    </source>
</evidence>
<name>A0AAD9MXK6_9ANNE</name>
<dbReference type="InterPro" id="IPR036322">
    <property type="entry name" value="WD40_repeat_dom_sf"/>
</dbReference>
<protein>
    <submittedName>
        <fullName evidence="1">Uncharacterized protein</fullName>
    </submittedName>
</protein>